<evidence type="ECO:0000313" key="2">
    <source>
        <dbReference type="EMBL" id="CDM59267.1"/>
    </source>
</evidence>
<accession>W6RDA7</accession>
<reference evidence="2" key="1">
    <citation type="submission" date="2013-11" db="EMBL/GenBank/DDBJ databases">
        <title>Draft genome sequence of the broad-host-range Rhizobium sp. LPU83 strain, a member of the low-genetic diversity Oregon-like Rhizobium sp. group.</title>
        <authorList>
            <person name="Wibberg D."/>
            <person name="Puehler A."/>
            <person name="Schlueter A."/>
        </authorList>
    </citation>
    <scope>NUCLEOTIDE SEQUENCE [LARGE SCALE GENOMIC DNA]</scope>
    <source>
        <strain evidence="2">LPU83</strain>
    </source>
</reference>
<dbReference type="EMBL" id="HG916852">
    <property type="protein sequence ID" value="CDM59267.1"/>
    <property type="molecule type" value="Genomic_DNA"/>
</dbReference>
<dbReference type="HOGENOM" id="CLU_3204450_0_0_5"/>
<evidence type="ECO:0000313" key="3">
    <source>
        <dbReference type="Proteomes" id="UP000019443"/>
    </source>
</evidence>
<dbReference type="AlphaFoldDB" id="W6RDA7"/>
<keyword evidence="1" id="KW-0812">Transmembrane</keyword>
<dbReference type="Proteomes" id="UP000019443">
    <property type="component" value="Chromosome"/>
</dbReference>
<organism evidence="2 3">
    <name type="scientific">Rhizobium favelukesii</name>
    <dbReference type="NCBI Taxonomy" id="348824"/>
    <lineage>
        <taxon>Bacteria</taxon>
        <taxon>Pseudomonadati</taxon>
        <taxon>Pseudomonadota</taxon>
        <taxon>Alphaproteobacteria</taxon>
        <taxon>Hyphomicrobiales</taxon>
        <taxon>Rhizobiaceae</taxon>
        <taxon>Rhizobium/Agrobacterium group</taxon>
        <taxon>Rhizobium</taxon>
    </lineage>
</organism>
<protein>
    <submittedName>
        <fullName evidence="2">Uncharacterized protein</fullName>
    </submittedName>
</protein>
<gene>
    <name evidence="2" type="ORF">LPU83_3624</name>
</gene>
<keyword evidence="3" id="KW-1185">Reference proteome</keyword>
<keyword evidence="1" id="KW-0472">Membrane</keyword>
<dbReference type="PATRIC" id="fig|348824.6.peg.3895"/>
<evidence type="ECO:0000256" key="1">
    <source>
        <dbReference type="SAM" id="Phobius"/>
    </source>
</evidence>
<proteinExistence type="predicted"/>
<name>W6RDA7_9HYPH</name>
<keyword evidence="1" id="KW-1133">Transmembrane helix</keyword>
<dbReference type="KEGG" id="rhl:LPU83_3624"/>
<feature type="transmembrane region" description="Helical" evidence="1">
    <location>
        <begin position="25"/>
        <end position="44"/>
    </location>
</feature>
<sequence length="45" mass="4885">MAYPPLRDRVVIRCVENDTQYKGGISAVAIALAFSEFIAICGIVL</sequence>